<dbReference type="CDD" id="cd08513">
    <property type="entry name" value="PBP2_thermophilic_Hb8_like"/>
    <property type="match status" value="1"/>
</dbReference>
<feature type="domain" description="Solute-binding protein family 5" evidence="2">
    <location>
        <begin position="80"/>
        <end position="453"/>
    </location>
</feature>
<comment type="caution">
    <text evidence="3">The sequence shown here is derived from an EMBL/GenBank/DDBJ whole genome shotgun (WGS) entry which is preliminary data.</text>
</comment>
<evidence type="ECO:0000313" key="3">
    <source>
        <dbReference type="EMBL" id="TMI90111.1"/>
    </source>
</evidence>
<dbReference type="InterPro" id="IPR000914">
    <property type="entry name" value="SBP_5_dom"/>
</dbReference>
<protein>
    <submittedName>
        <fullName evidence="3">Peptide ABC transporter substrate-binding protein</fullName>
    </submittedName>
</protein>
<dbReference type="Gene3D" id="3.10.105.10">
    <property type="entry name" value="Dipeptide-binding Protein, Domain 3"/>
    <property type="match status" value="1"/>
</dbReference>
<dbReference type="EMBL" id="VBAK01000115">
    <property type="protein sequence ID" value="TMI90111.1"/>
    <property type="molecule type" value="Genomic_DNA"/>
</dbReference>
<dbReference type="Gene3D" id="3.90.76.10">
    <property type="entry name" value="Dipeptide-binding Protein, Domain 1"/>
    <property type="match status" value="1"/>
</dbReference>
<proteinExistence type="predicted"/>
<reference evidence="3 4" key="1">
    <citation type="journal article" date="2019" name="Nat. Microbiol.">
        <title>Mediterranean grassland soil C-N compound turnover is dependent on rainfall and depth, and is mediated by genomically divergent microorganisms.</title>
        <authorList>
            <person name="Diamond S."/>
            <person name="Andeer P.F."/>
            <person name="Li Z."/>
            <person name="Crits-Christoph A."/>
            <person name="Burstein D."/>
            <person name="Anantharaman K."/>
            <person name="Lane K.R."/>
            <person name="Thomas B.C."/>
            <person name="Pan C."/>
            <person name="Northen T.R."/>
            <person name="Banfield J.F."/>
        </authorList>
    </citation>
    <scope>NUCLEOTIDE SEQUENCE [LARGE SCALE GENOMIC DNA]</scope>
    <source>
        <strain evidence="3">NP_3</strain>
    </source>
</reference>
<evidence type="ECO:0000259" key="2">
    <source>
        <dbReference type="Pfam" id="PF00496"/>
    </source>
</evidence>
<dbReference type="InterPro" id="IPR030678">
    <property type="entry name" value="Peptide/Ni-bd"/>
</dbReference>
<accession>A0A537K2U8</accession>
<dbReference type="PANTHER" id="PTHR30290">
    <property type="entry name" value="PERIPLASMIC BINDING COMPONENT OF ABC TRANSPORTER"/>
    <property type="match status" value="1"/>
</dbReference>
<evidence type="ECO:0000256" key="1">
    <source>
        <dbReference type="ARBA" id="ARBA00022729"/>
    </source>
</evidence>
<organism evidence="3 4">
    <name type="scientific">Candidatus Segetimicrobium genomatis</name>
    <dbReference type="NCBI Taxonomy" id="2569760"/>
    <lineage>
        <taxon>Bacteria</taxon>
        <taxon>Bacillati</taxon>
        <taxon>Candidatus Sysuimicrobiota</taxon>
        <taxon>Candidatus Sysuimicrobiia</taxon>
        <taxon>Candidatus Sysuimicrobiales</taxon>
        <taxon>Candidatus Segetimicrobiaceae</taxon>
        <taxon>Candidatus Segetimicrobium</taxon>
    </lineage>
</organism>
<dbReference type="GO" id="GO:1904680">
    <property type="term" value="F:peptide transmembrane transporter activity"/>
    <property type="evidence" value="ECO:0007669"/>
    <property type="project" value="TreeGrafter"/>
</dbReference>
<keyword evidence="1" id="KW-0732">Signal</keyword>
<dbReference type="GO" id="GO:0015833">
    <property type="term" value="P:peptide transport"/>
    <property type="evidence" value="ECO:0007669"/>
    <property type="project" value="TreeGrafter"/>
</dbReference>
<evidence type="ECO:0000313" key="4">
    <source>
        <dbReference type="Proteomes" id="UP000318509"/>
    </source>
</evidence>
<dbReference type="SUPFAM" id="SSF53850">
    <property type="entry name" value="Periplasmic binding protein-like II"/>
    <property type="match status" value="1"/>
</dbReference>
<dbReference type="AlphaFoldDB" id="A0A537K2U8"/>
<dbReference type="Pfam" id="PF00496">
    <property type="entry name" value="SBP_bac_5"/>
    <property type="match status" value="1"/>
</dbReference>
<dbReference type="InterPro" id="IPR006311">
    <property type="entry name" value="TAT_signal"/>
</dbReference>
<dbReference type="PANTHER" id="PTHR30290:SF38">
    <property type="entry name" value="D,D-DIPEPTIDE-BINDING PERIPLASMIC PROTEIN DDPA-RELATED"/>
    <property type="match status" value="1"/>
</dbReference>
<gene>
    <name evidence="3" type="ORF">E6H00_07945</name>
</gene>
<sequence>MKRREFLLATLGGAGAAMASQALRGLGGAAAAPQKGGQVIVGLSQEPTVFNPLKPHIEVDRGVHMCLFDALWRMNPQGQFVPNLAAAIPTVENGGISKDGLQYTIHLRRGVTWHDGAPFTAADVEFTHQFIMNPKFDAATRVGYDGIASLTTPDPSTVVLRLSKPYAPMLALWSDTYIVPKHVLGSVTDLNNNAFDTKPIGTGPFTFGERVAGDHITLEANRTYYGAGPYLDRVIFKYIPDLTVMFTRFQTGDIDVTGIQGITVDHFDEAKRLKGVTLHTGPTNFVEYLWFNLGRPQFQDKVVREALYLGMDKQSYIQRIYYGVPPDSESYLAPSSWAFNPNLPKHEYNPEKARARLEEAGWKVGADGIRAKNGVRLSFSNSTTAGNKVREQAQAFLQQNWKAIGVDMQIKDMPAAVVWGDYFFKSQFDSVTVGWNIWGEAGGDPNVLNWFGSGYIPVKSGKGSNTTQYVNEKMDRLAEEGVSVVGQEKRKPIYRQIQAILREDLPVLPIFYYVNIEGTKAGLQNYQQNANLVSNVWNANAWWWAK</sequence>
<dbReference type="GO" id="GO:0043190">
    <property type="term" value="C:ATP-binding cassette (ABC) transporter complex"/>
    <property type="evidence" value="ECO:0007669"/>
    <property type="project" value="InterPro"/>
</dbReference>
<dbReference type="InterPro" id="IPR039424">
    <property type="entry name" value="SBP_5"/>
</dbReference>
<name>A0A537K2U8_9BACT</name>
<dbReference type="PROSITE" id="PS51318">
    <property type="entry name" value="TAT"/>
    <property type="match status" value="1"/>
</dbReference>
<dbReference type="Gene3D" id="3.40.190.10">
    <property type="entry name" value="Periplasmic binding protein-like II"/>
    <property type="match status" value="1"/>
</dbReference>
<dbReference type="PIRSF" id="PIRSF002741">
    <property type="entry name" value="MppA"/>
    <property type="match status" value="1"/>
</dbReference>
<dbReference type="Proteomes" id="UP000318509">
    <property type="component" value="Unassembled WGS sequence"/>
</dbReference>
<dbReference type="GO" id="GO:0042597">
    <property type="term" value="C:periplasmic space"/>
    <property type="evidence" value="ECO:0007669"/>
    <property type="project" value="UniProtKB-ARBA"/>
</dbReference>